<evidence type="ECO:0000313" key="1">
    <source>
        <dbReference type="EMBL" id="KAB2345130.1"/>
    </source>
</evidence>
<comment type="caution">
    <text evidence="1">The sequence shown here is derived from an EMBL/GenBank/DDBJ whole genome shotgun (WGS) entry which is preliminary data.</text>
</comment>
<sequence>MEATKRWTAAGKDDGVLDAIDQALKAHGWREISRGDGTIEARFGSRLALRIWGVFLPPGRKRFPMRVKIAVDGSEVAADLRSDEGWYLLQMSAMDQVFMDHAARVFEALRDATGNVRHPG</sequence>
<dbReference type="OrthoDB" id="3482910at2"/>
<gene>
    <name evidence="1" type="ORF">F8566_28035</name>
</gene>
<keyword evidence="2" id="KW-1185">Reference proteome</keyword>
<organism evidence="1 2">
    <name type="scientific">Actinomadura rudentiformis</name>
    <dbReference type="NCBI Taxonomy" id="359158"/>
    <lineage>
        <taxon>Bacteria</taxon>
        <taxon>Bacillati</taxon>
        <taxon>Actinomycetota</taxon>
        <taxon>Actinomycetes</taxon>
        <taxon>Streptosporangiales</taxon>
        <taxon>Thermomonosporaceae</taxon>
        <taxon>Actinomadura</taxon>
    </lineage>
</organism>
<dbReference type="EMBL" id="WBMT01000014">
    <property type="protein sequence ID" value="KAB2345130.1"/>
    <property type="molecule type" value="Genomic_DNA"/>
</dbReference>
<dbReference type="RefSeq" id="WP_151564842.1">
    <property type="nucleotide sequence ID" value="NZ_WBMT01000014.1"/>
</dbReference>
<name>A0A6H9YUN9_9ACTN</name>
<evidence type="ECO:0000313" key="2">
    <source>
        <dbReference type="Proteomes" id="UP000468735"/>
    </source>
</evidence>
<accession>A0A6H9YUN9</accession>
<reference evidence="1 2" key="1">
    <citation type="submission" date="2019-09" db="EMBL/GenBank/DDBJ databases">
        <title>Actinomadura physcomitrii sp. nov., a novel actinomycete isolated from moss [Physcomitrium sphaericum (Ludw) Fuernr].</title>
        <authorList>
            <person name="Zhuang X."/>
            <person name="Liu C."/>
        </authorList>
    </citation>
    <scope>NUCLEOTIDE SEQUENCE [LARGE SCALE GENOMIC DNA]</scope>
    <source>
        <strain evidence="1 2">HMC1</strain>
    </source>
</reference>
<proteinExistence type="predicted"/>
<dbReference type="Proteomes" id="UP000468735">
    <property type="component" value="Unassembled WGS sequence"/>
</dbReference>
<dbReference type="AlphaFoldDB" id="A0A6H9YUN9"/>
<protein>
    <submittedName>
        <fullName evidence="1">Uncharacterized protein</fullName>
    </submittedName>
</protein>